<dbReference type="Proteomes" id="UP000198781">
    <property type="component" value="Unassembled WGS sequence"/>
</dbReference>
<dbReference type="SUPFAM" id="SSF51197">
    <property type="entry name" value="Clavaminate synthase-like"/>
    <property type="match status" value="1"/>
</dbReference>
<reference evidence="2 3" key="1">
    <citation type="submission" date="2016-10" db="EMBL/GenBank/DDBJ databases">
        <authorList>
            <person name="de Groot N.N."/>
        </authorList>
    </citation>
    <scope>NUCLEOTIDE SEQUENCE [LARGE SCALE GENOMIC DNA]</scope>
    <source>
        <strain evidence="2 3">DSM 16619</strain>
    </source>
</reference>
<gene>
    <name evidence="2" type="ORF">SAMN05192589_102403</name>
</gene>
<organism evidence="2 3">
    <name type="scientific">Paracidovorax valerianellae</name>
    <dbReference type="NCBI Taxonomy" id="187868"/>
    <lineage>
        <taxon>Bacteria</taxon>
        <taxon>Pseudomonadati</taxon>
        <taxon>Pseudomonadota</taxon>
        <taxon>Betaproteobacteria</taxon>
        <taxon>Burkholderiales</taxon>
        <taxon>Comamonadaceae</taxon>
        <taxon>Paracidovorax</taxon>
    </lineage>
</organism>
<dbReference type="EMBL" id="FMZC01000002">
    <property type="protein sequence ID" value="SDC54374.1"/>
    <property type="molecule type" value="Genomic_DNA"/>
</dbReference>
<dbReference type="InterPro" id="IPR007803">
    <property type="entry name" value="Asp/Arg/Pro-Hydrxlase"/>
</dbReference>
<dbReference type="OrthoDB" id="1441538at2"/>
<sequence length="281" mass="30827">MAETPFASAKHAQAAFPHARRLAHGVDIDAALAEIRALPGTGWAPHFNLAKHNGGWHVAALRSTDRSSVPGAPGEYTADLYQDGPAMARCPAIRALVTAMAGDAPLKSVRVLRLDAGGVILEHTDAGVGLRSAEVRMHLPLVTHDEVFFYVGGERVPMRPAEWWYADFSLPHRVVNRSATDRLHLVVDCEATPRLRDAIAAGDAGMDYPPEQDPQWRFARFREQVFAEPALQDHLLGIHSREAFAEACIELGEARGWTFTEAEVLSAMASGRQAWMQQWVV</sequence>
<dbReference type="AlphaFoldDB" id="A0A1G6MGH9"/>
<accession>A0A1G6MGH9</accession>
<feature type="domain" description="Aspartyl/asparaginy/proline hydroxylase" evidence="1">
    <location>
        <begin position="53"/>
        <end position="190"/>
    </location>
</feature>
<dbReference type="InterPro" id="IPR027443">
    <property type="entry name" value="IPNS-like_sf"/>
</dbReference>
<evidence type="ECO:0000313" key="3">
    <source>
        <dbReference type="Proteomes" id="UP000198781"/>
    </source>
</evidence>
<protein>
    <submittedName>
        <fullName evidence="2">Aspartyl/Asparaginyl beta-hydroxylase</fullName>
    </submittedName>
</protein>
<proteinExistence type="predicted"/>
<name>A0A1G6MGH9_9BURK</name>
<dbReference type="Gene3D" id="2.60.120.330">
    <property type="entry name" value="B-lactam Antibiotic, Isopenicillin N Synthase, Chain"/>
    <property type="match status" value="1"/>
</dbReference>
<keyword evidence="3" id="KW-1185">Reference proteome</keyword>
<evidence type="ECO:0000313" key="2">
    <source>
        <dbReference type="EMBL" id="SDC54374.1"/>
    </source>
</evidence>
<evidence type="ECO:0000259" key="1">
    <source>
        <dbReference type="Pfam" id="PF05118"/>
    </source>
</evidence>
<dbReference type="STRING" id="187868.SAMN05192589_102403"/>
<dbReference type="Pfam" id="PF05118">
    <property type="entry name" value="Asp_Arg_Hydrox"/>
    <property type="match status" value="1"/>
</dbReference>
<dbReference type="RefSeq" id="WP_092740781.1">
    <property type="nucleotide sequence ID" value="NZ_FMZC01000002.1"/>
</dbReference>